<dbReference type="EMBL" id="JAQGEF010000001">
    <property type="protein sequence ID" value="MDA3613447.1"/>
    <property type="molecule type" value="Genomic_DNA"/>
</dbReference>
<sequence>MDNLSNFLNDHRDEMDFESPSPEVWQKLHKQTKKTPVVSIKKWLYVAAACALFASGLLYLMQEKPVATPGALAEVNSTKKDTAIKTPVEQPVPVTEPTETPLIASNKTEQPVKKIKTIKEKPARTIDNEVQMAVKNIDNNFNKILNTQLNNINQTPIYTASNDLFSGFKKQYRQLEKDEKQLKSDIASFGMNEQLLQQLIFINQQKLNLLKDLQIEISKVNNNTPAQERTKQHYLKM</sequence>
<evidence type="ECO:0000313" key="2">
    <source>
        <dbReference type="EMBL" id="MDA3613447.1"/>
    </source>
</evidence>
<dbReference type="RefSeq" id="WP_407029778.1">
    <property type="nucleotide sequence ID" value="NZ_JAQGEF010000001.1"/>
</dbReference>
<dbReference type="Proteomes" id="UP001210231">
    <property type="component" value="Unassembled WGS sequence"/>
</dbReference>
<comment type="caution">
    <text evidence="2">The sequence shown here is derived from an EMBL/GenBank/DDBJ whole genome shotgun (WGS) entry which is preliminary data.</text>
</comment>
<proteinExistence type="predicted"/>
<keyword evidence="1" id="KW-0812">Transmembrane</keyword>
<gene>
    <name evidence="2" type="ORF">O3P16_01395</name>
</gene>
<organism evidence="2 3">
    <name type="scientific">Polluticaenibacter yanchengensis</name>
    <dbReference type="NCBI Taxonomy" id="3014562"/>
    <lineage>
        <taxon>Bacteria</taxon>
        <taxon>Pseudomonadati</taxon>
        <taxon>Bacteroidota</taxon>
        <taxon>Chitinophagia</taxon>
        <taxon>Chitinophagales</taxon>
        <taxon>Chitinophagaceae</taxon>
        <taxon>Polluticaenibacter</taxon>
    </lineage>
</organism>
<keyword evidence="1" id="KW-0472">Membrane</keyword>
<evidence type="ECO:0000313" key="3">
    <source>
        <dbReference type="Proteomes" id="UP001210231"/>
    </source>
</evidence>
<name>A0ABT4UF20_9BACT</name>
<keyword evidence="1" id="KW-1133">Transmembrane helix</keyword>
<evidence type="ECO:0008006" key="4">
    <source>
        <dbReference type="Google" id="ProtNLM"/>
    </source>
</evidence>
<accession>A0ABT4UF20</accession>
<keyword evidence="3" id="KW-1185">Reference proteome</keyword>
<reference evidence="2 3" key="1">
    <citation type="submission" date="2022-12" db="EMBL/GenBank/DDBJ databases">
        <title>Chitinophagaceae gen. sp. nov., a new member of the family Chitinophagaceae, isolated from soil in a chemical factory.</title>
        <authorList>
            <person name="Ke Z."/>
        </authorList>
    </citation>
    <scope>NUCLEOTIDE SEQUENCE [LARGE SCALE GENOMIC DNA]</scope>
    <source>
        <strain evidence="2 3">LY-5</strain>
    </source>
</reference>
<evidence type="ECO:0000256" key="1">
    <source>
        <dbReference type="SAM" id="Phobius"/>
    </source>
</evidence>
<protein>
    <recommendedName>
        <fullName evidence="4">Anti-sigma factor</fullName>
    </recommendedName>
</protein>
<feature type="transmembrane region" description="Helical" evidence="1">
    <location>
        <begin position="43"/>
        <end position="61"/>
    </location>
</feature>